<evidence type="ECO:0000313" key="2">
    <source>
        <dbReference type="Proteomes" id="UP000588586"/>
    </source>
</evidence>
<name>A0A849HED1_9MICO</name>
<dbReference type="Gene3D" id="3.10.450.50">
    <property type="match status" value="1"/>
</dbReference>
<dbReference type="Proteomes" id="UP000588586">
    <property type="component" value="Unassembled WGS sequence"/>
</dbReference>
<comment type="caution">
    <text evidence="1">The sequence shown here is derived from an EMBL/GenBank/DDBJ whole genome shotgun (WGS) entry which is preliminary data.</text>
</comment>
<dbReference type="AlphaFoldDB" id="A0A849HED1"/>
<organism evidence="1 2">
    <name type="scientific">Knoellia koreensis</name>
    <dbReference type="NCBI Taxonomy" id="2730921"/>
    <lineage>
        <taxon>Bacteria</taxon>
        <taxon>Bacillati</taxon>
        <taxon>Actinomycetota</taxon>
        <taxon>Actinomycetes</taxon>
        <taxon>Micrococcales</taxon>
        <taxon>Intrasporangiaceae</taxon>
        <taxon>Knoellia</taxon>
    </lineage>
</organism>
<evidence type="ECO:0000313" key="1">
    <source>
        <dbReference type="EMBL" id="NNM46295.1"/>
    </source>
</evidence>
<dbReference type="InterPro" id="IPR032710">
    <property type="entry name" value="NTF2-like_dom_sf"/>
</dbReference>
<proteinExistence type="predicted"/>
<dbReference type="EMBL" id="JABEPQ010000002">
    <property type="protein sequence ID" value="NNM46295.1"/>
    <property type="molecule type" value="Genomic_DNA"/>
</dbReference>
<reference evidence="1 2" key="1">
    <citation type="submission" date="2020-04" db="EMBL/GenBank/DDBJ databases">
        <title>Knoellia sp. isolate from air conditioner.</title>
        <authorList>
            <person name="Chea S."/>
            <person name="Kim D.-U."/>
        </authorList>
    </citation>
    <scope>NUCLEOTIDE SEQUENCE [LARGE SCALE GENOMIC DNA]</scope>
    <source>
        <strain evidence="1 2">DB2414S</strain>
    </source>
</reference>
<dbReference type="SUPFAM" id="SSF54427">
    <property type="entry name" value="NTF2-like"/>
    <property type="match status" value="1"/>
</dbReference>
<protein>
    <submittedName>
        <fullName evidence="1">Nuclear transport factor 2 family protein</fullName>
    </submittedName>
</protein>
<sequence length="85" mass="10033">MPDLPAPAAQAWDAIDRRDWADLRPLLHPYLHWHDRDVALRGRSHVMAHLADHPTPRPPDEVEVRDGQVYRWVRRLLPRPGVRNR</sequence>
<gene>
    <name evidence="1" type="ORF">HJG52_09790</name>
</gene>
<accession>A0A849HED1</accession>
<keyword evidence="2" id="KW-1185">Reference proteome</keyword>